<gene>
    <name evidence="1" type="ORF">NBEOAGPD_0737</name>
</gene>
<sequence length="60" mass="6482">MRRNGEIAFMTDCARRRTQGTGFVLLVEAGVGTCTVEYIVATDPDRIPQDAAAAARREPG</sequence>
<organism evidence="1 2">
    <name type="scientific">Methylobacterium gregans</name>
    <dbReference type="NCBI Taxonomy" id="374424"/>
    <lineage>
        <taxon>Bacteria</taxon>
        <taxon>Pseudomonadati</taxon>
        <taxon>Pseudomonadota</taxon>
        <taxon>Alphaproteobacteria</taxon>
        <taxon>Hyphomicrobiales</taxon>
        <taxon>Methylobacteriaceae</taxon>
        <taxon>Methylobacterium</taxon>
    </lineage>
</organism>
<evidence type="ECO:0000313" key="1">
    <source>
        <dbReference type="EMBL" id="GJD77530.1"/>
    </source>
</evidence>
<dbReference type="AlphaFoldDB" id="A0AA37HL20"/>
<proteinExistence type="predicted"/>
<dbReference type="Proteomes" id="UP001055108">
    <property type="component" value="Unassembled WGS sequence"/>
</dbReference>
<dbReference type="EMBL" id="BPQM01000015">
    <property type="protein sequence ID" value="GJD77530.1"/>
    <property type="molecule type" value="Genomic_DNA"/>
</dbReference>
<evidence type="ECO:0000313" key="2">
    <source>
        <dbReference type="Proteomes" id="UP001055108"/>
    </source>
</evidence>
<name>A0AA37HL20_9HYPH</name>
<reference evidence="1" key="2">
    <citation type="submission" date="2021-08" db="EMBL/GenBank/DDBJ databases">
        <authorList>
            <person name="Tani A."/>
            <person name="Ola A."/>
            <person name="Ogura Y."/>
            <person name="Katsura K."/>
            <person name="Hayashi T."/>
        </authorList>
    </citation>
    <scope>NUCLEOTIDE SEQUENCE</scope>
    <source>
        <strain evidence="1">NBRC 103626</strain>
    </source>
</reference>
<keyword evidence="2" id="KW-1185">Reference proteome</keyword>
<accession>A0AA37HL20</accession>
<protein>
    <submittedName>
        <fullName evidence="1">Uncharacterized protein</fullName>
    </submittedName>
</protein>
<reference evidence="1" key="1">
    <citation type="journal article" date="2016" name="Front. Microbiol.">
        <title>Genome Sequence of the Piezophilic, Mesophilic Sulfate-Reducing Bacterium Desulfovibrio indicus J2T.</title>
        <authorList>
            <person name="Cao J."/>
            <person name="Maignien L."/>
            <person name="Shao Z."/>
            <person name="Alain K."/>
            <person name="Jebbar M."/>
        </authorList>
    </citation>
    <scope>NUCLEOTIDE SEQUENCE</scope>
    <source>
        <strain evidence="1">NBRC 103626</strain>
    </source>
</reference>
<comment type="caution">
    <text evidence="1">The sequence shown here is derived from an EMBL/GenBank/DDBJ whole genome shotgun (WGS) entry which is preliminary data.</text>
</comment>